<sequence length="102" mass="11107">MKRRHFVVTMIALAMGCGGTRGTPFSTKTRQILGALKKAVDNEDLAVVEKTLALSKKQLDAGNMIQSEYDVVEAIAAYAKEGDWESAQALADECDKLTKRST</sequence>
<name>A0A518BAU1_9BACT</name>
<dbReference type="KEGG" id="knv:Pan216_49930"/>
<dbReference type="EMBL" id="CP036279">
    <property type="protein sequence ID" value="QDU64104.1"/>
    <property type="molecule type" value="Genomic_DNA"/>
</dbReference>
<dbReference type="Proteomes" id="UP000317093">
    <property type="component" value="Chromosome"/>
</dbReference>
<dbReference type="AlphaFoldDB" id="A0A518BAU1"/>
<evidence type="ECO:0000313" key="1">
    <source>
        <dbReference type="EMBL" id="QDU64104.1"/>
    </source>
</evidence>
<dbReference type="RefSeq" id="WP_145262068.1">
    <property type="nucleotide sequence ID" value="NZ_CP036279.1"/>
</dbReference>
<dbReference type="PROSITE" id="PS51257">
    <property type="entry name" value="PROKAR_LIPOPROTEIN"/>
    <property type="match status" value="1"/>
</dbReference>
<proteinExistence type="predicted"/>
<protein>
    <submittedName>
        <fullName evidence="1">Uncharacterized protein</fullName>
    </submittedName>
</protein>
<organism evidence="1 2">
    <name type="scientific">Kolteria novifilia</name>
    <dbReference type="NCBI Taxonomy" id="2527975"/>
    <lineage>
        <taxon>Bacteria</taxon>
        <taxon>Pseudomonadati</taxon>
        <taxon>Planctomycetota</taxon>
        <taxon>Planctomycetia</taxon>
        <taxon>Kolteriales</taxon>
        <taxon>Kolteriaceae</taxon>
        <taxon>Kolteria</taxon>
    </lineage>
</organism>
<evidence type="ECO:0000313" key="2">
    <source>
        <dbReference type="Proteomes" id="UP000317093"/>
    </source>
</evidence>
<keyword evidence="2" id="KW-1185">Reference proteome</keyword>
<reference evidence="1 2" key="1">
    <citation type="submission" date="2019-02" db="EMBL/GenBank/DDBJ databases">
        <title>Deep-cultivation of Planctomycetes and their phenomic and genomic characterization uncovers novel biology.</title>
        <authorList>
            <person name="Wiegand S."/>
            <person name="Jogler M."/>
            <person name="Boedeker C."/>
            <person name="Pinto D."/>
            <person name="Vollmers J."/>
            <person name="Rivas-Marin E."/>
            <person name="Kohn T."/>
            <person name="Peeters S.H."/>
            <person name="Heuer A."/>
            <person name="Rast P."/>
            <person name="Oberbeckmann S."/>
            <person name="Bunk B."/>
            <person name="Jeske O."/>
            <person name="Meyerdierks A."/>
            <person name="Storesund J.E."/>
            <person name="Kallscheuer N."/>
            <person name="Luecker S."/>
            <person name="Lage O.M."/>
            <person name="Pohl T."/>
            <person name="Merkel B.J."/>
            <person name="Hornburger P."/>
            <person name="Mueller R.-W."/>
            <person name="Bruemmer F."/>
            <person name="Labrenz M."/>
            <person name="Spormann A.M."/>
            <person name="Op den Camp H."/>
            <person name="Overmann J."/>
            <person name="Amann R."/>
            <person name="Jetten M.S.M."/>
            <person name="Mascher T."/>
            <person name="Medema M.H."/>
            <person name="Devos D.P."/>
            <person name="Kaster A.-K."/>
            <person name="Ovreas L."/>
            <person name="Rohde M."/>
            <person name="Galperin M.Y."/>
            <person name="Jogler C."/>
        </authorList>
    </citation>
    <scope>NUCLEOTIDE SEQUENCE [LARGE SCALE GENOMIC DNA]</scope>
    <source>
        <strain evidence="1 2">Pan216</strain>
    </source>
</reference>
<accession>A0A518BAU1</accession>
<gene>
    <name evidence="1" type="ORF">Pan216_49930</name>
</gene>